<protein>
    <submittedName>
        <fullName evidence="8">Ribosome LSU-associated GTP-binding protein HflX</fullName>
    </submittedName>
</protein>
<dbReference type="NCBIfam" id="NF008280">
    <property type="entry name" value="PRK11058.1"/>
    <property type="match status" value="1"/>
</dbReference>
<keyword evidence="4" id="KW-0547">Nucleotide-binding</keyword>
<dbReference type="Pfam" id="PF13167">
    <property type="entry name" value="GTP-bdg_N"/>
    <property type="match status" value="1"/>
</dbReference>
<dbReference type="InterPro" id="IPR016496">
    <property type="entry name" value="GTPase_HflX"/>
</dbReference>
<dbReference type="PRINTS" id="PR00326">
    <property type="entry name" value="GTP1OBG"/>
</dbReference>
<dbReference type="EMBL" id="UOFX01000051">
    <property type="protein sequence ID" value="VAX09358.1"/>
    <property type="molecule type" value="Genomic_DNA"/>
</dbReference>
<evidence type="ECO:0000256" key="6">
    <source>
        <dbReference type="ARBA" id="ARBA00023134"/>
    </source>
</evidence>
<evidence type="ECO:0000256" key="4">
    <source>
        <dbReference type="ARBA" id="ARBA00022741"/>
    </source>
</evidence>
<comment type="subcellular location">
    <subcellularLocation>
        <location evidence="1">Cytoplasm</location>
    </subcellularLocation>
</comment>
<evidence type="ECO:0000259" key="7">
    <source>
        <dbReference type="PROSITE" id="PS51705"/>
    </source>
</evidence>
<dbReference type="GO" id="GO:0005737">
    <property type="term" value="C:cytoplasm"/>
    <property type="evidence" value="ECO:0007669"/>
    <property type="project" value="UniProtKB-SubCell"/>
</dbReference>
<evidence type="ECO:0000313" key="8">
    <source>
        <dbReference type="EMBL" id="VAX09358.1"/>
    </source>
</evidence>
<dbReference type="InterPro" id="IPR030394">
    <property type="entry name" value="G_HFLX_dom"/>
</dbReference>
<evidence type="ECO:0000256" key="5">
    <source>
        <dbReference type="ARBA" id="ARBA00022842"/>
    </source>
</evidence>
<evidence type="ECO:0000256" key="1">
    <source>
        <dbReference type="ARBA" id="ARBA00004496"/>
    </source>
</evidence>
<dbReference type="GO" id="GO:0046872">
    <property type="term" value="F:metal ion binding"/>
    <property type="evidence" value="ECO:0007669"/>
    <property type="project" value="UniProtKB-KW"/>
</dbReference>
<feature type="domain" description="Hflx-type G" evidence="7">
    <location>
        <begin position="199"/>
        <end position="366"/>
    </location>
</feature>
<name>A0A3B1BD68_9ZZZZ</name>
<dbReference type="InterPro" id="IPR025121">
    <property type="entry name" value="GTPase_HflX_N"/>
</dbReference>
<dbReference type="NCBIfam" id="TIGR03156">
    <property type="entry name" value="GTP_HflX"/>
    <property type="match status" value="1"/>
</dbReference>
<keyword evidence="5" id="KW-0460">Magnesium</keyword>
<dbReference type="FunFam" id="3.40.50.300:FF:000173">
    <property type="entry name" value="GTPase HflX"/>
    <property type="match status" value="1"/>
</dbReference>
<evidence type="ECO:0000256" key="2">
    <source>
        <dbReference type="ARBA" id="ARBA00022490"/>
    </source>
</evidence>
<dbReference type="Gene3D" id="3.40.50.300">
    <property type="entry name" value="P-loop containing nucleotide triphosphate hydrolases"/>
    <property type="match status" value="1"/>
</dbReference>
<keyword evidence="6" id="KW-0342">GTP-binding</keyword>
<evidence type="ECO:0000256" key="3">
    <source>
        <dbReference type="ARBA" id="ARBA00022723"/>
    </source>
</evidence>
<dbReference type="PIRSF" id="PIRSF006809">
    <property type="entry name" value="GTP-binding_hflX_prd"/>
    <property type="match status" value="1"/>
</dbReference>
<dbReference type="FunFam" id="3.40.50.11060:FF:000001">
    <property type="entry name" value="GTPase HflX"/>
    <property type="match status" value="1"/>
</dbReference>
<gene>
    <name evidence="8" type="ORF">MNBD_GAMMA26-1882</name>
</gene>
<dbReference type="PANTHER" id="PTHR10229:SF0">
    <property type="entry name" value="GTP-BINDING PROTEIN 6-RELATED"/>
    <property type="match status" value="1"/>
</dbReference>
<reference evidence="8" key="1">
    <citation type="submission" date="2018-06" db="EMBL/GenBank/DDBJ databases">
        <authorList>
            <person name="Zhirakovskaya E."/>
        </authorList>
    </citation>
    <scope>NUCLEOTIDE SEQUENCE</scope>
</reference>
<dbReference type="GO" id="GO:0005525">
    <property type="term" value="F:GTP binding"/>
    <property type="evidence" value="ECO:0007669"/>
    <property type="project" value="UniProtKB-KW"/>
</dbReference>
<dbReference type="InterPro" id="IPR027417">
    <property type="entry name" value="P-loop_NTPase"/>
</dbReference>
<organism evidence="8">
    <name type="scientific">hydrothermal vent metagenome</name>
    <dbReference type="NCBI Taxonomy" id="652676"/>
    <lineage>
        <taxon>unclassified sequences</taxon>
        <taxon>metagenomes</taxon>
        <taxon>ecological metagenomes</taxon>
    </lineage>
</organism>
<dbReference type="SUPFAM" id="SSF52540">
    <property type="entry name" value="P-loop containing nucleoside triphosphate hydrolases"/>
    <property type="match status" value="1"/>
</dbReference>
<sequence length="434" mass="48401">MMFERPASGERAVLVHLDIGVKADADELDEFKLLSVSAGAEFMTLVRGSRQAPDKRLFVGKGKAEEIKSVIAADEADLVIFNHALAPSQERNLEREFQCRVVDRTGLILDIFAQRARTFEGKLQVELAQLRHLSTRLVRGWTHLERQKGGIGLRGPGETQLETDRRLLSKRISLLKQRLEKVDIQRNQGRKARSKAMVPTVSLVGYTNAGKSTLFNRLTDSEVLVADQLFATLDPTLRRLELPGEGAVVLADTVGFISHLPHELVAAFRSTLQETTAAGLLLHVIDVADPQRGVCIAEVNDVLRQIGANEVAQIEIYNKIDLLDGGEPRIERDELGAVKRIWLSAQSGAGVDMLLGALAEFFRQEHIRRVMRLESTDGRLRARLFELGRVFSDRASDEGGWEMDVELPVRHYKQLIGQDELLEKRLLATAQQAS</sequence>
<dbReference type="Pfam" id="PF01926">
    <property type="entry name" value="MMR_HSR1"/>
    <property type="match status" value="1"/>
</dbReference>
<dbReference type="CDD" id="cd01878">
    <property type="entry name" value="HflX"/>
    <property type="match status" value="1"/>
</dbReference>
<dbReference type="InterPro" id="IPR042108">
    <property type="entry name" value="GTPase_HflX_N_sf"/>
</dbReference>
<proteinExistence type="inferred from homology"/>
<keyword evidence="2" id="KW-0963">Cytoplasm</keyword>
<dbReference type="Gene3D" id="6.10.250.2860">
    <property type="match status" value="1"/>
</dbReference>
<dbReference type="InterPro" id="IPR032305">
    <property type="entry name" value="GTP-bd_M"/>
</dbReference>
<dbReference type="Gene3D" id="3.40.50.11060">
    <property type="entry name" value="GTPase HflX, N-terminal domain"/>
    <property type="match status" value="1"/>
</dbReference>
<dbReference type="AlphaFoldDB" id="A0A3B1BD68"/>
<dbReference type="InterPro" id="IPR006073">
    <property type="entry name" value="GTP-bd"/>
</dbReference>
<dbReference type="PROSITE" id="PS51705">
    <property type="entry name" value="G_HFLX"/>
    <property type="match status" value="1"/>
</dbReference>
<keyword evidence="3" id="KW-0479">Metal-binding</keyword>
<dbReference type="HAMAP" id="MF_00900">
    <property type="entry name" value="GTPase_HflX"/>
    <property type="match status" value="1"/>
</dbReference>
<dbReference type="GO" id="GO:0043022">
    <property type="term" value="F:ribosome binding"/>
    <property type="evidence" value="ECO:0007669"/>
    <property type="project" value="TreeGrafter"/>
</dbReference>
<dbReference type="PANTHER" id="PTHR10229">
    <property type="entry name" value="GTP-BINDING PROTEIN HFLX"/>
    <property type="match status" value="1"/>
</dbReference>
<dbReference type="Pfam" id="PF16360">
    <property type="entry name" value="GTP-bdg_M"/>
    <property type="match status" value="1"/>
</dbReference>
<accession>A0A3B1BD68</accession>